<dbReference type="OrthoDB" id="9800698at2"/>
<proteinExistence type="predicted"/>
<organism evidence="3 4">
    <name type="scientific">Hyphomonas oceanitis SCH89</name>
    <dbReference type="NCBI Taxonomy" id="1280953"/>
    <lineage>
        <taxon>Bacteria</taxon>
        <taxon>Pseudomonadati</taxon>
        <taxon>Pseudomonadota</taxon>
        <taxon>Alphaproteobacteria</taxon>
        <taxon>Hyphomonadales</taxon>
        <taxon>Hyphomonadaceae</taxon>
        <taxon>Hyphomonas</taxon>
    </lineage>
</organism>
<dbReference type="Gene3D" id="3.40.50.300">
    <property type="entry name" value="P-loop containing nucleotide triphosphate hydrolases"/>
    <property type="match status" value="1"/>
</dbReference>
<accession>A0A059G301</accession>
<sequence length="538" mass="60161">MTDKSSDVRLAEADALRAAGHPELIEAASHIMAGAFGKAEPLCRIVLKRDPLDVNAMRLLAEIGMEVGRLEDAEALLERALQLAPDFRLARGSYANALGRRGKFEAALTELDALLASEPAQPGYLVLKANTLVRIGDHTSAIAIYRDVLARAPATAGLQMSLGHSLKTVGDQDEAIAAYNAARAMRGDLGDAYWSLANLKTFRFSDEEIDTMRRVAARETIDREDYYHLAFALGKALEDRGEYEESFTWYRRGNAIKRRLVAYNADENQADMAKLSDYFAASIFASRQNAGYQSRAPIFIIGLPRAGSTLLEQILASHSQVEGTQELPDIISIARRIADKKRAGDQSNYPLGISGLTDSDLTALGEEYIERTRIHRTDAPFFIDKMPNNFAHIGLIKLILPNATIIDARRHPLACCFSGYKQLFAKGQHFTYNLTDIGRYYADYVRLMRHWHHVLPGHVLHMQYEDVVADTETQVRRLLAHCGLPFEEACLRFYENRRAVKTASSEQVRQPIFTSGLDQWENYEPWLSPLKTALGETL</sequence>
<evidence type="ECO:0000313" key="4">
    <source>
        <dbReference type="Proteomes" id="UP000024942"/>
    </source>
</evidence>
<evidence type="ECO:0000256" key="2">
    <source>
        <dbReference type="PROSITE-ProRule" id="PRU00339"/>
    </source>
</evidence>
<dbReference type="InterPro" id="IPR011990">
    <property type="entry name" value="TPR-like_helical_dom_sf"/>
</dbReference>
<dbReference type="SMART" id="SM00028">
    <property type="entry name" value="TPR"/>
    <property type="match status" value="4"/>
</dbReference>
<evidence type="ECO:0000313" key="3">
    <source>
        <dbReference type="EMBL" id="KDA00848.1"/>
    </source>
</evidence>
<dbReference type="SUPFAM" id="SSF52540">
    <property type="entry name" value="P-loop containing nucleoside triphosphate hydrolases"/>
    <property type="match status" value="1"/>
</dbReference>
<keyword evidence="1" id="KW-0808">Transferase</keyword>
<dbReference type="InterPro" id="IPR027417">
    <property type="entry name" value="P-loop_NTPase"/>
</dbReference>
<gene>
    <name evidence="3" type="ORF">HOC_18474</name>
</gene>
<keyword evidence="4" id="KW-1185">Reference proteome</keyword>
<reference evidence="3 4" key="1">
    <citation type="journal article" date="2014" name="Antonie Van Leeuwenhoek">
        <title>Hyphomonas beringensis sp. nov. and Hyphomonas chukchiensis sp. nov., isolated from surface seawater of the Bering Sea and Chukchi Sea.</title>
        <authorList>
            <person name="Li C."/>
            <person name="Lai Q."/>
            <person name="Li G."/>
            <person name="Dong C."/>
            <person name="Wang J."/>
            <person name="Liao Y."/>
            <person name="Shao Z."/>
        </authorList>
    </citation>
    <scope>NUCLEOTIDE SEQUENCE [LARGE SCALE GENOMIC DNA]</scope>
    <source>
        <strain evidence="3 4">SCH89</strain>
    </source>
</reference>
<dbReference type="PATRIC" id="fig|1280953.3.peg.3697"/>
<dbReference type="Pfam" id="PF14559">
    <property type="entry name" value="TPR_19"/>
    <property type="match status" value="1"/>
</dbReference>
<dbReference type="InterPro" id="IPR019734">
    <property type="entry name" value="TPR_rpt"/>
</dbReference>
<dbReference type="GO" id="GO:0008476">
    <property type="term" value="F:protein-tyrosine sulfotransferase activity"/>
    <property type="evidence" value="ECO:0007669"/>
    <property type="project" value="InterPro"/>
</dbReference>
<dbReference type="RefSeq" id="WP_035541290.1">
    <property type="nucleotide sequence ID" value="NZ_ARYL01000046.1"/>
</dbReference>
<dbReference type="STRING" id="1280953.HOC_18474"/>
<dbReference type="Proteomes" id="UP000024942">
    <property type="component" value="Unassembled WGS sequence"/>
</dbReference>
<dbReference type="eggNOG" id="COG0457">
    <property type="taxonomic scope" value="Bacteria"/>
</dbReference>
<keyword evidence="2" id="KW-0802">TPR repeat</keyword>
<dbReference type="PROSITE" id="PS50005">
    <property type="entry name" value="TPR"/>
    <property type="match status" value="1"/>
</dbReference>
<dbReference type="PANTHER" id="PTHR12788">
    <property type="entry name" value="PROTEIN-TYROSINE SULFOTRANSFERASE 2"/>
    <property type="match status" value="1"/>
</dbReference>
<dbReference type="EMBL" id="ARYL01000046">
    <property type="protein sequence ID" value="KDA00848.1"/>
    <property type="molecule type" value="Genomic_DNA"/>
</dbReference>
<dbReference type="AlphaFoldDB" id="A0A059G301"/>
<evidence type="ECO:0000256" key="1">
    <source>
        <dbReference type="ARBA" id="ARBA00022679"/>
    </source>
</evidence>
<dbReference type="Gene3D" id="1.25.40.10">
    <property type="entry name" value="Tetratricopeptide repeat domain"/>
    <property type="match status" value="1"/>
</dbReference>
<dbReference type="Pfam" id="PF13469">
    <property type="entry name" value="Sulfotransfer_3"/>
    <property type="match status" value="1"/>
</dbReference>
<dbReference type="SUPFAM" id="SSF48452">
    <property type="entry name" value="TPR-like"/>
    <property type="match status" value="1"/>
</dbReference>
<comment type="caution">
    <text evidence="3">The sequence shown here is derived from an EMBL/GenBank/DDBJ whole genome shotgun (WGS) entry which is preliminary data.</text>
</comment>
<dbReference type="PANTHER" id="PTHR12788:SF10">
    <property type="entry name" value="PROTEIN-TYROSINE SULFOTRANSFERASE"/>
    <property type="match status" value="1"/>
</dbReference>
<protein>
    <submittedName>
        <fullName evidence="3">TPR repeat domain-containing protein</fullName>
    </submittedName>
</protein>
<dbReference type="InterPro" id="IPR026634">
    <property type="entry name" value="TPST-like"/>
</dbReference>
<name>A0A059G301_9PROT</name>
<feature type="repeat" description="TPR" evidence="2">
    <location>
        <begin position="54"/>
        <end position="87"/>
    </location>
</feature>